<dbReference type="PANTHER" id="PTHR24366">
    <property type="entry name" value="IG(IMMUNOGLOBULIN) AND LRR(LEUCINE RICH REPEAT) DOMAINS"/>
    <property type="match status" value="1"/>
</dbReference>
<dbReference type="SUPFAM" id="SSF52058">
    <property type="entry name" value="L domain-like"/>
    <property type="match status" value="4"/>
</dbReference>
<feature type="chain" id="PRO_5007599503" evidence="7">
    <location>
        <begin position="28"/>
        <end position="1271"/>
    </location>
</feature>
<dbReference type="PANTHER" id="PTHR24366:SF171">
    <property type="entry name" value="LEUCINE RICH REPEAT NEURONAL 4"/>
    <property type="match status" value="1"/>
</dbReference>
<keyword evidence="9" id="KW-1185">Reference proteome</keyword>
<keyword evidence="5" id="KW-0677">Repeat</keyword>
<dbReference type="InterPro" id="IPR026906">
    <property type="entry name" value="LRR_5"/>
</dbReference>
<dbReference type="GO" id="GO:0005886">
    <property type="term" value="C:plasma membrane"/>
    <property type="evidence" value="ECO:0007669"/>
    <property type="project" value="UniProtKB-SubCell"/>
</dbReference>
<dbReference type="Pfam" id="PF12799">
    <property type="entry name" value="LRR_4"/>
    <property type="match status" value="1"/>
</dbReference>
<evidence type="ECO:0000256" key="6">
    <source>
        <dbReference type="ARBA" id="ARBA00023136"/>
    </source>
</evidence>
<dbReference type="Pfam" id="PF13306">
    <property type="entry name" value="LRR_5"/>
    <property type="match status" value="2"/>
</dbReference>
<gene>
    <name evidence="8" type="ORF">WN55_01126</name>
</gene>
<keyword evidence="6" id="KW-0472">Membrane</keyword>
<evidence type="ECO:0000256" key="7">
    <source>
        <dbReference type="SAM" id="SignalP"/>
    </source>
</evidence>
<reference evidence="8 9" key="1">
    <citation type="submission" date="2015-07" db="EMBL/GenBank/DDBJ databases">
        <title>The genome of Dufourea novaeangliae.</title>
        <authorList>
            <person name="Pan H."/>
            <person name="Kapheim K."/>
        </authorList>
    </citation>
    <scope>NUCLEOTIDE SEQUENCE [LARGE SCALE GENOMIC DNA]</scope>
    <source>
        <strain evidence="8">0120121106</strain>
        <tissue evidence="8">Whole body</tissue>
    </source>
</reference>
<feature type="signal peptide" evidence="7">
    <location>
        <begin position="1"/>
        <end position="27"/>
    </location>
</feature>
<evidence type="ECO:0000256" key="2">
    <source>
        <dbReference type="ARBA" id="ARBA00022475"/>
    </source>
</evidence>
<dbReference type="GO" id="GO:0048468">
    <property type="term" value="P:cell development"/>
    <property type="evidence" value="ECO:0007669"/>
    <property type="project" value="UniProtKB-ARBA"/>
</dbReference>
<dbReference type="Pfam" id="PF13855">
    <property type="entry name" value="LRR_8"/>
    <property type="match status" value="5"/>
</dbReference>
<comment type="subcellular location">
    <subcellularLocation>
        <location evidence="1">Cell membrane</location>
    </subcellularLocation>
</comment>
<evidence type="ECO:0000256" key="5">
    <source>
        <dbReference type="ARBA" id="ARBA00022737"/>
    </source>
</evidence>
<evidence type="ECO:0000313" key="9">
    <source>
        <dbReference type="Proteomes" id="UP000076502"/>
    </source>
</evidence>
<dbReference type="PROSITE" id="PS51450">
    <property type="entry name" value="LRR"/>
    <property type="match status" value="10"/>
</dbReference>
<evidence type="ECO:0000256" key="1">
    <source>
        <dbReference type="ARBA" id="ARBA00004236"/>
    </source>
</evidence>
<feature type="non-terminal residue" evidence="8">
    <location>
        <position position="1"/>
    </location>
</feature>
<dbReference type="FunFam" id="3.80.10.10:FF:001164">
    <property type="entry name" value="GH01279p"/>
    <property type="match status" value="3"/>
</dbReference>
<dbReference type="STRING" id="178035.A0A154PE71"/>
<dbReference type="Pfam" id="PF13516">
    <property type="entry name" value="LRR_6"/>
    <property type="match status" value="1"/>
</dbReference>
<dbReference type="Proteomes" id="UP000076502">
    <property type="component" value="Unassembled WGS sequence"/>
</dbReference>
<name>A0A154PE71_DUFNO</name>
<dbReference type="SMART" id="SM00364">
    <property type="entry name" value="LRR_BAC"/>
    <property type="match status" value="5"/>
</dbReference>
<dbReference type="InterPro" id="IPR032675">
    <property type="entry name" value="LRR_dom_sf"/>
</dbReference>
<keyword evidence="4 7" id="KW-0732">Signal</keyword>
<organism evidence="8 9">
    <name type="scientific">Dufourea novaeangliae</name>
    <name type="common">Sweat bee</name>
    <dbReference type="NCBI Taxonomy" id="178035"/>
    <lineage>
        <taxon>Eukaryota</taxon>
        <taxon>Metazoa</taxon>
        <taxon>Ecdysozoa</taxon>
        <taxon>Arthropoda</taxon>
        <taxon>Hexapoda</taxon>
        <taxon>Insecta</taxon>
        <taxon>Pterygota</taxon>
        <taxon>Neoptera</taxon>
        <taxon>Endopterygota</taxon>
        <taxon>Hymenoptera</taxon>
        <taxon>Apocrita</taxon>
        <taxon>Aculeata</taxon>
        <taxon>Apoidea</taxon>
        <taxon>Anthophila</taxon>
        <taxon>Halictidae</taxon>
        <taxon>Rophitinae</taxon>
        <taxon>Dufourea</taxon>
    </lineage>
</organism>
<accession>A0A154PE71</accession>
<dbReference type="EMBL" id="KQ434886">
    <property type="protein sequence ID" value="KZC10143.1"/>
    <property type="molecule type" value="Genomic_DNA"/>
</dbReference>
<keyword evidence="2" id="KW-1003">Cell membrane</keyword>
<dbReference type="AlphaFoldDB" id="A0A154PE71"/>
<dbReference type="Gene3D" id="3.80.10.10">
    <property type="entry name" value="Ribonuclease Inhibitor"/>
    <property type="match status" value="7"/>
</dbReference>
<dbReference type="SMART" id="SM00369">
    <property type="entry name" value="LRR_TYP"/>
    <property type="match status" value="25"/>
</dbReference>
<protein>
    <submittedName>
        <fullName evidence="8">Chaoptin</fullName>
    </submittedName>
</protein>
<dbReference type="FunFam" id="3.80.10.10:FF:001167">
    <property type="entry name" value="Chaoptin"/>
    <property type="match status" value="1"/>
</dbReference>
<dbReference type="InterPro" id="IPR003591">
    <property type="entry name" value="Leu-rich_rpt_typical-subtyp"/>
</dbReference>
<dbReference type="InterPro" id="IPR025875">
    <property type="entry name" value="Leu-rich_rpt_4"/>
</dbReference>
<evidence type="ECO:0000256" key="3">
    <source>
        <dbReference type="ARBA" id="ARBA00022614"/>
    </source>
</evidence>
<evidence type="ECO:0000313" key="8">
    <source>
        <dbReference type="EMBL" id="KZC10143.1"/>
    </source>
</evidence>
<proteinExistence type="predicted"/>
<dbReference type="InterPro" id="IPR001611">
    <property type="entry name" value="Leu-rich_rpt"/>
</dbReference>
<evidence type="ECO:0000256" key="4">
    <source>
        <dbReference type="ARBA" id="ARBA00022729"/>
    </source>
</evidence>
<dbReference type="SMART" id="SM00365">
    <property type="entry name" value="LRR_SD22"/>
    <property type="match status" value="10"/>
</dbReference>
<sequence>LSTMVKVGYILVFVTLLLMMWASMVRMHELPVQYPPCFFNPLCTCSKAIPDLGIVTCYNVPMPRIPQPINSSKVFMLQLENNGLMFLQPQFLMNTGLYNLRIKHNPLADIPDEAFLGLERSLWELELPYNRLERVPSRSFRHLQKLQLLDLTGNKISKIAADNWRGLENSLQKLRLGRNAIDRLPADAFAGLTYLDMLDLRENNLKEIDPSVFRDGMAHLVHLYLNGNQLTHIPYAQLSSLKRMKILDLSYNRISRMLNTLQEPEIRGLQMSLDTLRLDYNHIEILMPGDFQHFYKVNKTYLDGNPLTMIEEGTFRDSKIRELYFADCDLMDVSSVNFVGLESSLELLDLSGNNITNLPSPIFQEYDFLRTLSFRENKIQNLSPAEVFNGFQYSLYNLDLSGNENSLISLQDLRQMRNTRFLSISRMPQQTLMAENFMEYGMDIKELRIVQSNVNTIKNHAFMHVRGIKYLDFSENSITTIEDEAFSEVGHSLLTLRMSHGLSSSFTEIPNKAFKFLTNLQHLDFSNNKIKSMPDTTFHFMKRIKRIELQDNEIDFITKGTFQGDIHSTLEEVNFAYNKIKGIYTHTFADLPRLTAINLEDNAIDQIGRRSFMNLKLLKYINLRGNKLKDITDEAFQNLPDLEFLDLAYNDLGEFDFASFDQVGTLSSFKVNASHNEIPKLFINTTTFTPPTTIGGALQSNIKVLDLSYNNISDIMKYYFKPVEYSLTHLYLSHNQLTNVTQGIFGNMPHLQWLDLCHNELMEIDFDSFRNTKNLQVLLLSWNNIMDIPAEALRPLRKLRIVDLSHNKLRSLPENMFFDASIESLDISHNQFMRLPIKAMSISSASSLSILDMSWNTLSGIHTTDAIFRLRSLTWLDLSYNRLVRLDDGVFSDMPYMTHLDLSHNKQLLLETRGRTFHGLEDSLLYLDLSNISLLSVRRYLPLRRLQTLYLANNELASIPPEMASNLTSLHYLDLSANDLTVVPLITHTLPELKTFNLANNPITAVTNTSFLGIADSLEELDIRRLALSTFESGALCKATKLRKLYITAYNGVKNFNFPNILEYNHGLRHLVIDVVYIFNRENIEGVGNVDSEYIDGIRNPHLHFGMYNTSVSSVPKKVFENAEHVRNVTVHLHHSDVRTLHNPSNGFRPGVPGKRFLLRLTVRGSYFTCDCDIGWMETWQRKHRQYQEDRCTSYNEFKNFDRDEEDDEFDCWNNDWDDDLRESFCLNKNNVSVLEALKSDLECGWSAGTYVHGLHHIVLILFAILTATIY</sequence>
<dbReference type="OrthoDB" id="1111193at2759"/>
<keyword evidence="3" id="KW-0433">Leucine-rich repeat</keyword>